<comment type="caution">
    <text evidence="9">The sequence shown here is derived from an EMBL/GenBank/DDBJ whole genome shotgun (WGS) entry which is preliminary data.</text>
</comment>
<evidence type="ECO:0000256" key="2">
    <source>
        <dbReference type="ARBA" id="ARBA00022723"/>
    </source>
</evidence>
<name>A0A8H4FKU3_COLGL</name>
<keyword evidence="5" id="KW-0238">DNA-binding</keyword>
<proteinExistence type="predicted"/>
<evidence type="ECO:0000256" key="8">
    <source>
        <dbReference type="SAM" id="MobiDB-lite"/>
    </source>
</evidence>
<evidence type="ECO:0000313" key="10">
    <source>
        <dbReference type="Proteomes" id="UP000613401"/>
    </source>
</evidence>
<keyword evidence="6" id="KW-0804">Transcription</keyword>
<protein>
    <submittedName>
        <fullName evidence="9">Uncharacterized protein</fullName>
    </submittedName>
</protein>
<evidence type="ECO:0000313" key="9">
    <source>
        <dbReference type="EMBL" id="KAF3805847.1"/>
    </source>
</evidence>
<sequence length="112" mass="12487">MLQNRCDQKLPKCTNCNKAHVSSVGFYPVSKLEIPHSYVHYLEHPVVNLKAVVAANNIAFPPAQYDFAISENIKTDINVPFPVQDDHLDHDNYQVTNADHAYPGSGNGKSPR</sequence>
<dbReference type="GO" id="GO:0045944">
    <property type="term" value="P:positive regulation of transcription by RNA polymerase II"/>
    <property type="evidence" value="ECO:0007669"/>
    <property type="project" value="TreeGrafter"/>
</dbReference>
<reference evidence="9" key="1">
    <citation type="journal article" date="2020" name="Phytopathology">
        <title>Genome sequence and comparative analysis of Colletotrichum gloeosporioides isolated from Liriodendron leaves.</title>
        <authorList>
            <person name="Fu F.F."/>
            <person name="Hao Z."/>
            <person name="Wang P."/>
            <person name="Lu Y."/>
            <person name="Xue L.J."/>
            <person name="Wei G."/>
            <person name="Tian Y."/>
            <person name="Baishi H."/>
            <person name="Xu H."/>
            <person name="Shi J."/>
            <person name="Cheng T."/>
            <person name="Wang G."/>
            <person name="Yi Y."/>
            <person name="Chen J."/>
        </authorList>
    </citation>
    <scope>NUCLEOTIDE SEQUENCE</scope>
    <source>
        <strain evidence="9">Lc1</strain>
    </source>
</reference>
<evidence type="ECO:0000256" key="6">
    <source>
        <dbReference type="ARBA" id="ARBA00023163"/>
    </source>
</evidence>
<dbReference type="InterPro" id="IPR052202">
    <property type="entry name" value="Yeast_MetPath_Reg"/>
</dbReference>
<evidence type="ECO:0000256" key="1">
    <source>
        <dbReference type="ARBA" id="ARBA00004123"/>
    </source>
</evidence>
<dbReference type="EMBL" id="WVTB01000039">
    <property type="protein sequence ID" value="KAF3805847.1"/>
    <property type="molecule type" value="Genomic_DNA"/>
</dbReference>
<dbReference type="GO" id="GO:0008270">
    <property type="term" value="F:zinc ion binding"/>
    <property type="evidence" value="ECO:0007669"/>
    <property type="project" value="InterPro"/>
</dbReference>
<dbReference type="GO" id="GO:0043565">
    <property type="term" value="F:sequence-specific DNA binding"/>
    <property type="evidence" value="ECO:0007669"/>
    <property type="project" value="TreeGrafter"/>
</dbReference>
<feature type="region of interest" description="Disordered" evidence="8">
    <location>
        <begin position="88"/>
        <end position="112"/>
    </location>
</feature>
<evidence type="ECO:0000256" key="7">
    <source>
        <dbReference type="ARBA" id="ARBA00023242"/>
    </source>
</evidence>
<dbReference type="PANTHER" id="PTHR47782:SF1">
    <property type="entry name" value="PYRIMIDINE PATHWAY REGULATORY PROTEIN 1"/>
    <property type="match status" value="1"/>
</dbReference>
<reference evidence="9" key="2">
    <citation type="submission" date="2020-03" db="EMBL/GenBank/DDBJ databases">
        <authorList>
            <person name="Fu F.-F."/>
            <person name="Chen J."/>
        </authorList>
    </citation>
    <scope>NUCLEOTIDE SEQUENCE</scope>
    <source>
        <strain evidence="9">Lc1</strain>
    </source>
</reference>
<comment type="subcellular location">
    <subcellularLocation>
        <location evidence="1">Nucleus</location>
    </subcellularLocation>
</comment>
<dbReference type="GO" id="GO:0005634">
    <property type="term" value="C:nucleus"/>
    <property type="evidence" value="ECO:0007669"/>
    <property type="project" value="UniProtKB-SubCell"/>
</dbReference>
<dbReference type="Proteomes" id="UP000613401">
    <property type="component" value="Unassembled WGS sequence"/>
</dbReference>
<evidence type="ECO:0000256" key="5">
    <source>
        <dbReference type="ARBA" id="ARBA00023125"/>
    </source>
</evidence>
<organism evidence="9 10">
    <name type="scientific">Colletotrichum gloeosporioides</name>
    <name type="common">Anthracnose fungus</name>
    <name type="synonym">Glomerella cingulata</name>
    <dbReference type="NCBI Taxonomy" id="474922"/>
    <lineage>
        <taxon>Eukaryota</taxon>
        <taxon>Fungi</taxon>
        <taxon>Dikarya</taxon>
        <taxon>Ascomycota</taxon>
        <taxon>Pezizomycotina</taxon>
        <taxon>Sordariomycetes</taxon>
        <taxon>Hypocreomycetidae</taxon>
        <taxon>Glomerellales</taxon>
        <taxon>Glomerellaceae</taxon>
        <taxon>Colletotrichum</taxon>
        <taxon>Colletotrichum gloeosporioides species complex</taxon>
    </lineage>
</organism>
<dbReference type="InterPro" id="IPR036864">
    <property type="entry name" value="Zn2-C6_fun-type_DNA-bd_sf"/>
</dbReference>
<dbReference type="GeneID" id="69022510"/>
<accession>A0A8H4FKU3</accession>
<keyword evidence="7" id="KW-0539">Nucleus</keyword>
<dbReference type="Gene3D" id="4.10.240.10">
    <property type="entry name" value="Zn(2)-C6 fungal-type DNA-binding domain"/>
    <property type="match status" value="1"/>
</dbReference>
<keyword evidence="4" id="KW-0805">Transcription regulation</keyword>
<evidence type="ECO:0000256" key="3">
    <source>
        <dbReference type="ARBA" id="ARBA00022833"/>
    </source>
</evidence>
<keyword evidence="10" id="KW-1185">Reference proteome</keyword>
<keyword evidence="3" id="KW-0862">Zinc</keyword>
<evidence type="ECO:0000256" key="4">
    <source>
        <dbReference type="ARBA" id="ARBA00023015"/>
    </source>
</evidence>
<dbReference type="GO" id="GO:0000981">
    <property type="term" value="F:DNA-binding transcription factor activity, RNA polymerase II-specific"/>
    <property type="evidence" value="ECO:0007669"/>
    <property type="project" value="InterPro"/>
</dbReference>
<dbReference type="RefSeq" id="XP_045265006.1">
    <property type="nucleotide sequence ID" value="XM_045415192.1"/>
</dbReference>
<gene>
    <name evidence="9" type="ORF">GCG54_00015407</name>
</gene>
<dbReference type="AlphaFoldDB" id="A0A8H4FKU3"/>
<dbReference type="PANTHER" id="PTHR47782">
    <property type="entry name" value="ZN(II)2CYS6 TRANSCRIPTION FACTOR (EUROFUNG)-RELATED"/>
    <property type="match status" value="1"/>
</dbReference>
<keyword evidence="2" id="KW-0479">Metal-binding</keyword>